<reference evidence="1 2" key="1">
    <citation type="submission" date="2018-03" db="EMBL/GenBank/DDBJ databases">
        <title>Whole genome sequencing of Histamine producing bacteria.</title>
        <authorList>
            <person name="Butler K."/>
        </authorList>
    </citation>
    <scope>NUCLEOTIDE SEQUENCE [LARGE SCALE GENOMIC DNA]</scope>
    <source>
        <strain evidence="1 2">DSM 16190</strain>
    </source>
</reference>
<dbReference type="Proteomes" id="UP000240904">
    <property type="component" value="Unassembled WGS sequence"/>
</dbReference>
<gene>
    <name evidence="1" type="ORF">C9I89_08310</name>
</gene>
<protein>
    <submittedName>
        <fullName evidence="1">Uncharacterized protein</fullName>
    </submittedName>
</protein>
<dbReference type="EMBL" id="PYMC01000004">
    <property type="protein sequence ID" value="PSW05729.1"/>
    <property type="molecule type" value="Genomic_DNA"/>
</dbReference>
<accession>A0A2T3N0D3</accession>
<evidence type="ECO:0000313" key="2">
    <source>
        <dbReference type="Proteomes" id="UP000240904"/>
    </source>
</evidence>
<name>A0A2T3N0D3_9GAMM</name>
<dbReference type="RefSeq" id="WP_107282881.1">
    <property type="nucleotide sequence ID" value="NZ_PYMC01000004.1"/>
</dbReference>
<dbReference type="OrthoDB" id="5816425at2"/>
<evidence type="ECO:0000313" key="1">
    <source>
        <dbReference type="EMBL" id="PSW05729.1"/>
    </source>
</evidence>
<dbReference type="AlphaFoldDB" id="A0A2T3N0D3"/>
<keyword evidence="2" id="KW-1185">Reference proteome</keyword>
<comment type="caution">
    <text evidence="1">The sequence shown here is derived from an EMBL/GenBank/DDBJ whole genome shotgun (WGS) entry which is preliminary data.</text>
</comment>
<sequence>MRFDVQGEMDIEVNGEPIHLSACDSRFELVLPQLSTIATLTRAFPHLPMGSGRLASIRQAMSFCDHVTIKVEDRTVMTINRRQGRRFLSLTRNQVAFENKKLWLKDSFKLIRHYFRQPGLPKAE</sequence>
<proteinExistence type="predicted"/>
<organism evidence="1 2">
    <name type="scientific">Photobacterium lipolyticum</name>
    <dbReference type="NCBI Taxonomy" id="266810"/>
    <lineage>
        <taxon>Bacteria</taxon>
        <taxon>Pseudomonadati</taxon>
        <taxon>Pseudomonadota</taxon>
        <taxon>Gammaproteobacteria</taxon>
        <taxon>Vibrionales</taxon>
        <taxon>Vibrionaceae</taxon>
        <taxon>Photobacterium</taxon>
    </lineage>
</organism>